<sequence length="136" mass="14823">MFQPVLGPFQLCSAEVVVIAWRLASPGYAVVITFRLPSTLAAPSQLERRAWALLQSMPNLEQKLCGLEHPDPLAWNHQATTEVSQLRVYRDTPSKASTRETSRRSQRDGAGLGGKPGLGHKSISDAKRTDAGTGWA</sequence>
<protein>
    <submittedName>
        <fullName evidence="2">Uncharacterized protein</fullName>
    </submittedName>
</protein>
<proteinExistence type="predicted"/>
<feature type="region of interest" description="Disordered" evidence="1">
    <location>
        <begin position="86"/>
        <end position="136"/>
    </location>
</feature>
<name>A0AAD7GZV2_MYCRO</name>
<dbReference type="AlphaFoldDB" id="A0AAD7GZV2"/>
<evidence type="ECO:0000256" key="1">
    <source>
        <dbReference type="SAM" id="MobiDB-lite"/>
    </source>
</evidence>
<keyword evidence="3" id="KW-1185">Reference proteome</keyword>
<gene>
    <name evidence="2" type="ORF">B0H17DRAFT_1124553</name>
</gene>
<comment type="caution">
    <text evidence="2">The sequence shown here is derived from an EMBL/GenBank/DDBJ whole genome shotgun (WGS) entry which is preliminary data.</text>
</comment>
<reference evidence="2" key="1">
    <citation type="submission" date="2023-03" db="EMBL/GenBank/DDBJ databases">
        <title>Massive genome expansion in bonnet fungi (Mycena s.s.) driven by repeated elements and novel gene families across ecological guilds.</title>
        <authorList>
            <consortium name="Lawrence Berkeley National Laboratory"/>
            <person name="Harder C.B."/>
            <person name="Miyauchi S."/>
            <person name="Viragh M."/>
            <person name="Kuo A."/>
            <person name="Thoen E."/>
            <person name="Andreopoulos B."/>
            <person name="Lu D."/>
            <person name="Skrede I."/>
            <person name="Drula E."/>
            <person name="Henrissat B."/>
            <person name="Morin E."/>
            <person name="Kohler A."/>
            <person name="Barry K."/>
            <person name="LaButti K."/>
            <person name="Morin E."/>
            <person name="Salamov A."/>
            <person name="Lipzen A."/>
            <person name="Mereny Z."/>
            <person name="Hegedus B."/>
            <person name="Baldrian P."/>
            <person name="Stursova M."/>
            <person name="Weitz H."/>
            <person name="Taylor A."/>
            <person name="Grigoriev I.V."/>
            <person name="Nagy L.G."/>
            <person name="Martin F."/>
            <person name="Kauserud H."/>
        </authorList>
    </citation>
    <scope>NUCLEOTIDE SEQUENCE</scope>
    <source>
        <strain evidence="2">CBHHK067</strain>
    </source>
</reference>
<accession>A0AAD7GZV2</accession>
<feature type="compositionally biased region" description="Basic and acidic residues" evidence="1">
    <location>
        <begin position="88"/>
        <end position="107"/>
    </location>
</feature>
<organism evidence="2 3">
    <name type="scientific">Mycena rosella</name>
    <name type="common">Pink bonnet</name>
    <name type="synonym">Agaricus rosellus</name>
    <dbReference type="NCBI Taxonomy" id="1033263"/>
    <lineage>
        <taxon>Eukaryota</taxon>
        <taxon>Fungi</taxon>
        <taxon>Dikarya</taxon>
        <taxon>Basidiomycota</taxon>
        <taxon>Agaricomycotina</taxon>
        <taxon>Agaricomycetes</taxon>
        <taxon>Agaricomycetidae</taxon>
        <taxon>Agaricales</taxon>
        <taxon>Marasmiineae</taxon>
        <taxon>Mycenaceae</taxon>
        <taxon>Mycena</taxon>
    </lineage>
</organism>
<evidence type="ECO:0000313" key="3">
    <source>
        <dbReference type="Proteomes" id="UP001221757"/>
    </source>
</evidence>
<dbReference type="Proteomes" id="UP001221757">
    <property type="component" value="Unassembled WGS sequence"/>
</dbReference>
<dbReference type="EMBL" id="JARKIE010000003">
    <property type="protein sequence ID" value="KAJ7708730.1"/>
    <property type="molecule type" value="Genomic_DNA"/>
</dbReference>
<evidence type="ECO:0000313" key="2">
    <source>
        <dbReference type="EMBL" id="KAJ7708730.1"/>
    </source>
</evidence>